<evidence type="ECO:0000313" key="2">
    <source>
        <dbReference type="Proteomes" id="UP000652219"/>
    </source>
</evidence>
<feature type="non-terminal residue" evidence="1">
    <location>
        <position position="368"/>
    </location>
</feature>
<dbReference type="GO" id="GO:0005737">
    <property type="term" value="C:cytoplasm"/>
    <property type="evidence" value="ECO:0007669"/>
    <property type="project" value="TreeGrafter"/>
</dbReference>
<dbReference type="InterPro" id="IPR051783">
    <property type="entry name" value="NAD(P)-dependent_oxidoreduct"/>
</dbReference>
<dbReference type="SUPFAM" id="SSF51735">
    <property type="entry name" value="NAD(P)-binding Rossmann-fold domains"/>
    <property type="match status" value="1"/>
</dbReference>
<evidence type="ECO:0000313" key="1">
    <source>
        <dbReference type="EMBL" id="KAF6783599.1"/>
    </source>
</evidence>
<dbReference type="PANTHER" id="PTHR48079:SF6">
    <property type="entry name" value="NAD(P)-BINDING DOMAIN-CONTAINING PROTEIN-RELATED"/>
    <property type="match status" value="1"/>
</dbReference>
<dbReference type="Gene3D" id="3.40.50.720">
    <property type="entry name" value="NAD(P)-binding Rossmann-like Domain"/>
    <property type="match status" value="1"/>
</dbReference>
<dbReference type="Proteomes" id="UP000652219">
    <property type="component" value="Unassembled WGS sequence"/>
</dbReference>
<gene>
    <name evidence="1" type="ORF">CSOJ01_15880</name>
</gene>
<proteinExistence type="predicted"/>
<sequence length="368" mass="39856">ATGYIGGSVLDALIKCPAPSLTPVTFDVLVRRQDQADKLREAYGGRVEPVLWSGLNDSAAVADIAANYELVVNAGLGFHPNGGKPFVEGLARGAQKGNGRVPWILHLSGCTNLADRPITGEAFPDRAWDDADAKAVYEFMRKEEEKERYSQRTNEVGVLAAAEEAGVQALSLNASLIFGEGKGLFTKNGGVLPLTMSFILTYGYGFKFNETAGIDWVHIEDLADLWVLIVRAIIERPDRGVGHIPSGTSGIVFPSVGRIRNEELMMGCLDAAFDAGALPRDDTPKTKEIRLLTLEEVAAEITGGAVDLMERGWAGNKNLKGTAARRLFGWNPTRLREALDRELRKQVDLLQGSGFDVQDVMKSSTGLK</sequence>
<organism evidence="1 2">
    <name type="scientific">Colletotrichum sojae</name>
    <dbReference type="NCBI Taxonomy" id="2175907"/>
    <lineage>
        <taxon>Eukaryota</taxon>
        <taxon>Fungi</taxon>
        <taxon>Dikarya</taxon>
        <taxon>Ascomycota</taxon>
        <taxon>Pezizomycotina</taxon>
        <taxon>Sordariomycetes</taxon>
        <taxon>Hypocreomycetidae</taxon>
        <taxon>Glomerellales</taxon>
        <taxon>Glomerellaceae</taxon>
        <taxon>Colletotrichum</taxon>
        <taxon>Colletotrichum orchidearum species complex</taxon>
    </lineage>
</organism>
<dbReference type="AlphaFoldDB" id="A0A8H6IME4"/>
<reference evidence="1 2" key="1">
    <citation type="journal article" date="2020" name="Phytopathology">
        <title>Genome Sequence Resources of Colletotrichum truncatum, C. plurivorum, C. musicola, and C. sojae: Four Species Pathogenic to Soybean (Glycine max).</title>
        <authorList>
            <person name="Rogerio F."/>
            <person name="Boufleur T.R."/>
            <person name="Ciampi-Guillardi M."/>
            <person name="Sukno S.A."/>
            <person name="Thon M.R."/>
            <person name="Massola Junior N.S."/>
            <person name="Baroncelli R."/>
        </authorList>
    </citation>
    <scope>NUCLEOTIDE SEQUENCE [LARGE SCALE GENOMIC DNA]</scope>
    <source>
        <strain evidence="1 2">LFN0009</strain>
    </source>
</reference>
<accession>A0A8H6IME4</accession>
<dbReference type="EMBL" id="WIGN01000807">
    <property type="protein sequence ID" value="KAF6783599.1"/>
    <property type="molecule type" value="Genomic_DNA"/>
</dbReference>
<name>A0A8H6IME4_9PEZI</name>
<dbReference type="PANTHER" id="PTHR48079">
    <property type="entry name" value="PROTEIN YEEZ"/>
    <property type="match status" value="1"/>
</dbReference>
<protein>
    <submittedName>
        <fullName evidence="1">NAD dependent epimerase/dehydratase family protein</fullName>
    </submittedName>
</protein>
<dbReference type="GO" id="GO:0004029">
    <property type="term" value="F:aldehyde dehydrogenase (NAD+) activity"/>
    <property type="evidence" value="ECO:0007669"/>
    <property type="project" value="TreeGrafter"/>
</dbReference>
<comment type="caution">
    <text evidence="1">The sequence shown here is derived from an EMBL/GenBank/DDBJ whole genome shotgun (WGS) entry which is preliminary data.</text>
</comment>
<dbReference type="InterPro" id="IPR036291">
    <property type="entry name" value="NAD(P)-bd_dom_sf"/>
</dbReference>
<keyword evidence="2" id="KW-1185">Reference proteome</keyword>